<keyword evidence="2" id="KW-1185">Reference proteome</keyword>
<protein>
    <recommendedName>
        <fullName evidence="3">Importin N-terminal domain-containing protein</fullName>
    </recommendedName>
</protein>
<reference evidence="1" key="3">
    <citation type="submission" date="2025-09" db="UniProtKB">
        <authorList>
            <consortium name="Ensembl"/>
        </authorList>
    </citation>
    <scope>IDENTIFICATION</scope>
</reference>
<sequence length="189" mass="20701">ATLLQESDSVIPSDIKAKVVLKWISQADHQDPYPPSLRVLVEVSQVSSEAANVITNALLKSTNQSDAGKLFFVLSQAIVTSADWQNNNESQSAIVKGIIEILPNLVDNYLTLDFIKSAPTLINAHLFKLLNLLTQTPHPAVLQHKIIRKLVSIVIFAVRSDDCTIDDVIIATMIEYISVLLKGEEGSVT</sequence>
<dbReference type="AlphaFoldDB" id="H2ZPL1"/>
<dbReference type="InParanoid" id="H2ZPL1"/>
<dbReference type="Proteomes" id="UP000007875">
    <property type="component" value="Unassembled WGS sequence"/>
</dbReference>
<evidence type="ECO:0000313" key="2">
    <source>
        <dbReference type="Proteomes" id="UP000007875"/>
    </source>
</evidence>
<reference evidence="1" key="2">
    <citation type="submission" date="2025-08" db="UniProtKB">
        <authorList>
            <consortium name="Ensembl"/>
        </authorList>
    </citation>
    <scope>IDENTIFICATION</scope>
</reference>
<organism evidence="1 2">
    <name type="scientific">Ciona savignyi</name>
    <name type="common">Pacific transparent sea squirt</name>
    <dbReference type="NCBI Taxonomy" id="51511"/>
    <lineage>
        <taxon>Eukaryota</taxon>
        <taxon>Metazoa</taxon>
        <taxon>Chordata</taxon>
        <taxon>Tunicata</taxon>
        <taxon>Ascidiacea</taxon>
        <taxon>Phlebobranchia</taxon>
        <taxon>Cionidae</taxon>
        <taxon>Ciona</taxon>
    </lineage>
</organism>
<dbReference type="HOGENOM" id="CLU_1437480_0_0_1"/>
<evidence type="ECO:0000313" key="1">
    <source>
        <dbReference type="Ensembl" id="ENSCSAVP00000019527.1"/>
    </source>
</evidence>
<dbReference type="Ensembl" id="ENSCSAVT00000019738.1">
    <property type="protein sequence ID" value="ENSCSAVP00000019527.1"/>
    <property type="gene ID" value="ENSCSAVG00000011452.1"/>
</dbReference>
<reference evidence="2" key="1">
    <citation type="submission" date="2003-08" db="EMBL/GenBank/DDBJ databases">
        <authorList>
            <person name="Birren B."/>
            <person name="Nusbaum C."/>
            <person name="Abebe A."/>
            <person name="Abouelleil A."/>
            <person name="Adekoya E."/>
            <person name="Ait-zahra M."/>
            <person name="Allen N."/>
            <person name="Allen T."/>
            <person name="An P."/>
            <person name="Anderson M."/>
            <person name="Anderson S."/>
            <person name="Arachchi H."/>
            <person name="Armbruster J."/>
            <person name="Bachantsang P."/>
            <person name="Baldwin J."/>
            <person name="Barry A."/>
            <person name="Bayul T."/>
            <person name="Blitshsteyn B."/>
            <person name="Bloom T."/>
            <person name="Blye J."/>
            <person name="Boguslavskiy L."/>
            <person name="Borowsky M."/>
            <person name="Boukhgalter B."/>
            <person name="Brunache A."/>
            <person name="Butler J."/>
            <person name="Calixte N."/>
            <person name="Calvo S."/>
            <person name="Camarata J."/>
            <person name="Campo K."/>
            <person name="Chang J."/>
            <person name="Cheshatsang Y."/>
            <person name="Citroen M."/>
            <person name="Collymore A."/>
            <person name="Considine T."/>
            <person name="Cook A."/>
            <person name="Cooke P."/>
            <person name="Corum B."/>
            <person name="Cuomo C."/>
            <person name="David R."/>
            <person name="Dawoe T."/>
            <person name="Degray S."/>
            <person name="Dodge S."/>
            <person name="Dooley K."/>
            <person name="Dorje P."/>
            <person name="Dorjee K."/>
            <person name="Dorris L."/>
            <person name="Duffey N."/>
            <person name="Dupes A."/>
            <person name="Elkins T."/>
            <person name="Engels R."/>
            <person name="Erickson J."/>
            <person name="Farina A."/>
            <person name="Faro S."/>
            <person name="Ferreira P."/>
            <person name="Fischer H."/>
            <person name="Fitzgerald M."/>
            <person name="Foley K."/>
            <person name="Gage D."/>
            <person name="Galagan J."/>
            <person name="Gearin G."/>
            <person name="Gnerre S."/>
            <person name="Gnirke A."/>
            <person name="Goyette A."/>
            <person name="Graham J."/>
            <person name="Grandbois E."/>
            <person name="Gyaltsen K."/>
            <person name="Hafez N."/>
            <person name="Hagopian D."/>
            <person name="Hagos B."/>
            <person name="Hall J."/>
            <person name="Hatcher B."/>
            <person name="Heller A."/>
            <person name="Higgins H."/>
            <person name="Honan T."/>
            <person name="Horn A."/>
            <person name="Houde N."/>
            <person name="Hughes L."/>
            <person name="Hulme W."/>
            <person name="Husby E."/>
            <person name="Iliev I."/>
            <person name="Jaffe D."/>
            <person name="Jones C."/>
            <person name="Kamal M."/>
            <person name="Kamat A."/>
            <person name="Kamvysselis M."/>
            <person name="Karlsson E."/>
            <person name="Kells C."/>
            <person name="Kieu A."/>
            <person name="Kisner P."/>
            <person name="Kodira C."/>
            <person name="Kulbokas E."/>
            <person name="Labutti K."/>
            <person name="Lama D."/>
            <person name="Landers T."/>
            <person name="Leger J."/>
            <person name="Levine S."/>
            <person name="Lewis D."/>
            <person name="Lewis T."/>
            <person name="Lindblad-toh K."/>
            <person name="Liu X."/>
            <person name="Lokyitsang T."/>
            <person name="Lokyitsang Y."/>
            <person name="Lucien O."/>
            <person name="Lui A."/>
            <person name="Ma L.J."/>
            <person name="Mabbitt R."/>
            <person name="Macdonald J."/>
            <person name="Maclean C."/>
            <person name="Major J."/>
            <person name="Manning J."/>
            <person name="Marabella R."/>
            <person name="Maru K."/>
            <person name="Matthews C."/>
            <person name="Mauceli E."/>
            <person name="Mccarthy M."/>
            <person name="Mcdonough S."/>
            <person name="Mcghee T."/>
            <person name="Meldrim J."/>
            <person name="Meneus L."/>
            <person name="Mesirov J."/>
            <person name="Mihalev A."/>
            <person name="Mihova T."/>
            <person name="Mikkelsen T."/>
            <person name="Mlenga V."/>
            <person name="Moru K."/>
            <person name="Mozes J."/>
            <person name="Mulrain L."/>
            <person name="Munson G."/>
            <person name="Naylor J."/>
            <person name="Newes C."/>
            <person name="Nguyen C."/>
            <person name="Nguyen N."/>
            <person name="Nguyen T."/>
            <person name="Nicol R."/>
            <person name="Nielsen C."/>
            <person name="Nizzari M."/>
            <person name="Norbu C."/>
            <person name="Norbu N."/>
            <person name="O'donnell P."/>
            <person name="Okoawo O."/>
            <person name="O'leary S."/>
            <person name="Omotosho B."/>
            <person name="O'neill K."/>
            <person name="Osman S."/>
            <person name="Parker S."/>
            <person name="Perrin D."/>
            <person name="Phunkhang P."/>
            <person name="Piqani B."/>
            <person name="Purcell S."/>
            <person name="Rachupka T."/>
            <person name="Ramasamy U."/>
            <person name="Rameau R."/>
            <person name="Ray V."/>
            <person name="Raymond C."/>
            <person name="Retta R."/>
            <person name="Richardson S."/>
            <person name="Rise C."/>
            <person name="Rodriguez J."/>
            <person name="Rogers J."/>
            <person name="Rogov P."/>
            <person name="Rutman M."/>
            <person name="Schupbach R."/>
            <person name="Seaman C."/>
            <person name="Settipalli S."/>
            <person name="Sharpe T."/>
            <person name="Sheridan J."/>
            <person name="Sherpa N."/>
            <person name="Shi J."/>
            <person name="Smirnov S."/>
            <person name="Smith C."/>
            <person name="Sougnez C."/>
            <person name="Spencer B."/>
            <person name="Stalker J."/>
            <person name="Stange-thomann N."/>
            <person name="Stavropoulos S."/>
            <person name="Stetson K."/>
            <person name="Stone C."/>
            <person name="Stone S."/>
            <person name="Stubbs M."/>
            <person name="Talamas J."/>
            <person name="Tchuinga P."/>
            <person name="Tenzing P."/>
            <person name="Tesfaye S."/>
            <person name="Theodore J."/>
            <person name="Thoulutsang Y."/>
            <person name="Topham K."/>
            <person name="Towey S."/>
            <person name="Tsamla T."/>
            <person name="Tsomo N."/>
            <person name="Vallee D."/>
            <person name="Vassiliev H."/>
            <person name="Venkataraman V."/>
            <person name="Vinson J."/>
            <person name="Vo A."/>
            <person name="Wade C."/>
            <person name="Wang S."/>
            <person name="Wangchuk T."/>
            <person name="Wangdi T."/>
            <person name="Whittaker C."/>
            <person name="Wilkinson J."/>
            <person name="Wu Y."/>
            <person name="Wyman D."/>
            <person name="Yadav S."/>
            <person name="Yang S."/>
            <person name="Yang X."/>
            <person name="Yeager S."/>
            <person name="Yee E."/>
            <person name="Young G."/>
            <person name="Zainoun J."/>
            <person name="Zembeck L."/>
            <person name="Zimmer A."/>
            <person name="Zody M."/>
            <person name="Lander E."/>
        </authorList>
    </citation>
    <scope>NUCLEOTIDE SEQUENCE [LARGE SCALE GENOMIC DNA]</scope>
</reference>
<name>H2ZPL1_CIOSA</name>
<accession>H2ZPL1</accession>
<proteinExistence type="predicted"/>
<evidence type="ECO:0008006" key="3">
    <source>
        <dbReference type="Google" id="ProtNLM"/>
    </source>
</evidence>